<comment type="similarity">
    <text evidence="10">Belongs to the ABC transporter superfamily. Siderophore-Fe(3+) uptake transporter (SIUT) (TC 3.A.1.21) family.</text>
</comment>
<dbReference type="GO" id="GO:0016887">
    <property type="term" value="F:ATP hydrolysis activity"/>
    <property type="evidence" value="ECO:0007669"/>
    <property type="project" value="InterPro"/>
</dbReference>
<keyword evidence="15" id="KW-1185">Reference proteome</keyword>
<keyword evidence="4" id="KW-0997">Cell inner membrane</keyword>
<reference evidence="14" key="1">
    <citation type="submission" date="2020-12" db="EMBL/GenBank/DDBJ databases">
        <title>Genomic characterization of non-nitrogen-fixing Frankia strains.</title>
        <authorList>
            <person name="Carlos-Shanley C."/>
            <person name="Guerra T."/>
            <person name="Hahn D."/>
        </authorList>
    </citation>
    <scope>NUCLEOTIDE SEQUENCE</scope>
    <source>
        <strain evidence="14">CN6</strain>
    </source>
</reference>
<dbReference type="InterPro" id="IPR003593">
    <property type="entry name" value="AAA+_ATPase"/>
</dbReference>
<keyword evidence="6" id="KW-0547">Nucleotide-binding</keyword>
<feature type="domain" description="ABC transporter" evidence="12">
    <location>
        <begin position="345"/>
        <end position="580"/>
    </location>
</feature>
<dbReference type="InterPro" id="IPR011527">
    <property type="entry name" value="ABC1_TM_dom"/>
</dbReference>
<dbReference type="Proteomes" id="UP000604475">
    <property type="component" value="Unassembled WGS sequence"/>
</dbReference>
<evidence type="ECO:0000256" key="5">
    <source>
        <dbReference type="ARBA" id="ARBA00022692"/>
    </source>
</evidence>
<feature type="transmembrane region" description="Helical" evidence="11">
    <location>
        <begin position="124"/>
        <end position="141"/>
    </location>
</feature>
<keyword evidence="9 11" id="KW-0472">Membrane</keyword>
<dbReference type="PROSITE" id="PS50929">
    <property type="entry name" value="ABC_TM1F"/>
    <property type="match status" value="1"/>
</dbReference>
<dbReference type="Gene3D" id="3.40.50.300">
    <property type="entry name" value="P-loop containing nucleotide triphosphate hydrolases"/>
    <property type="match status" value="1"/>
</dbReference>
<dbReference type="Pfam" id="PF00005">
    <property type="entry name" value="ABC_tran"/>
    <property type="match status" value="1"/>
</dbReference>
<evidence type="ECO:0000256" key="3">
    <source>
        <dbReference type="ARBA" id="ARBA00022475"/>
    </source>
</evidence>
<dbReference type="FunFam" id="3.40.50.300:FF:000221">
    <property type="entry name" value="Multidrug ABC transporter ATP-binding protein"/>
    <property type="match status" value="1"/>
</dbReference>
<dbReference type="GO" id="GO:0015421">
    <property type="term" value="F:ABC-type oligopeptide transporter activity"/>
    <property type="evidence" value="ECO:0007669"/>
    <property type="project" value="TreeGrafter"/>
</dbReference>
<feature type="transmembrane region" description="Helical" evidence="11">
    <location>
        <begin position="147"/>
        <end position="168"/>
    </location>
</feature>
<dbReference type="InterPro" id="IPR039421">
    <property type="entry name" value="Type_1_exporter"/>
</dbReference>
<evidence type="ECO:0000256" key="9">
    <source>
        <dbReference type="ARBA" id="ARBA00023136"/>
    </source>
</evidence>
<evidence type="ECO:0000256" key="11">
    <source>
        <dbReference type="SAM" id="Phobius"/>
    </source>
</evidence>
<comment type="subcellular location">
    <subcellularLocation>
        <location evidence="1">Cell inner membrane</location>
        <topology evidence="1">Multi-pass membrane protein</topology>
    </subcellularLocation>
</comment>
<dbReference type="GO" id="GO:0005886">
    <property type="term" value="C:plasma membrane"/>
    <property type="evidence" value="ECO:0007669"/>
    <property type="project" value="UniProtKB-SubCell"/>
</dbReference>
<dbReference type="InterPro" id="IPR027417">
    <property type="entry name" value="P-loop_NTPase"/>
</dbReference>
<name>A0A937URR8_9ACTN</name>
<dbReference type="EMBL" id="JAEACQ010000169">
    <property type="protein sequence ID" value="MBL7628081.1"/>
    <property type="molecule type" value="Genomic_DNA"/>
</dbReference>
<evidence type="ECO:0000259" key="12">
    <source>
        <dbReference type="PROSITE" id="PS50893"/>
    </source>
</evidence>
<keyword evidence="2" id="KW-0813">Transport</keyword>
<dbReference type="InterPro" id="IPR003439">
    <property type="entry name" value="ABC_transporter-like_ATP-bd"/>
</dbReference>
<evidence type="ECO:0000256" key="8">
    <source>
        <dbReference type="ARBA" id="ARBA00022989"/>
    </source>
</evidence>
<dbReference type="SUPFAM" id="SSF52540">
    <property type="entry name" value="P-loop containing nucleoside triphosphate hydrolases"/>
    <property type="match status" value="1"/>
</dbReference>
<keyword evidence="5 11" id="KW-0812">Transmembrane</keyword>
<dbReference type="InterPro" id="IPR017871">
    <property type="entry name" value="ABC_transporter-like_CS"/>
</dbReference>
<dbReference type="PANTHER" id="PTHR43394:SF1">
    <property type="entry name" value="ATP-BINDING CASSETTE SUB-FAMILY B MEMBER 10, MITOCHONDRIAL"/>
    <property type="match status" value="1"/>
</dbReference>
<dbReference type="PROSITE" id="PS00211">
    <property type="entry name" value="ABC_TRANSPORTER_1"/>
    <property type="match status" value="1"/>
</dbReference>
<evidence type="ECO:0000256" key="4">
    <source>
        <dbReference type="ARBA" id="ARBA00022519"/>
    </source>
</evidence>
<dbReference type="GO" id="GO:0005524">
    <property type="term" value="F:ATP binding"/>
    <property type="evidence" value="ECO:0007669"/>
    <property type="project" value="UniProtKB-KW"/>
</dbReference>
<organism evidence="14 15">
    <name type="scientific">Frankia nepalensis</name>
    <dbReference type="NCBI Taxonomy" id="1836974"/>
    <lineage>
        <taxon>Bacteria</taxon>
        <taxon>Bacillati</taxon>
        <taxon>Actinomycetota</taxon>
        <taxon>Actinomycetes</taxon>
        <taxon>Frankiales</taxon>
        <taxon>Frankiaceae</taxon>
        <taxon>Frankia</taxon>
    </lineage>
</organism>
<feature type="transmembrane region" description="Helical" evidence="11">
    <location>
        <begin position="266"/>
        <end position="287"/>
    </location>
</feature>
<dbReference type="PROSITE" id="PS50893">
    <property type="entry name" value="ABC_TRANSPORTER_2"/>
    <property type="match status" value="1"/>
</dbReference>
<dbReference type="Gene3D" id="1.20.1560.10">
    <property type="entry name" value="ABC transporter type 1, transmembrane domain"/>
    <property type="match status" value="1"/>
</dbReference>
<gene>
    <name evidence="14" type="ORF">I7412_13045</name>
</gene>
<proteinExistence type="inferred from homology"/>
<dbReference type="CDD" id="cd18551">
    <property type="entry name" value="ABC_6TM_LmrA_like"/>
    <property type="match status" value="1"/>
</dbReference>
<evidence type="ECO:0000256" key="2">
    <source>
        <dbReference type="ARBA" id="ARBA00022448"/>
    </source>
</evidence>
<accession>A0A937URR8</accession>
<feature type="domain" description="ABC transmembrane type-1" evidence="13">
    <location>
        <begin position="13"/>
        <end position="292"/>
    </location>
</feature>
<sequence>MLRFTSGFRLRLALGGVLLLAGTATSLTQPMIAQRILNRLVRDQGINGLLLALAGAVVLGTVVSAGGYFMVESVGESLVRRVRGLLVARILVLRTAVVDEAKPGDLVSRLVADTTLLRQVTTQAVVTSIIAVIALLGSLILMGLIDYVLLAVTLTAVLVIGVSVRWAATGIGRATGKAQEAVGLMAALLDRDLAAFRTVKAAGAEKHELGLLTDAADTAWRRGLRVAGWQAASGACASLMMQTSFLAVLGVGGARVASGRLPIADLIAYLLYMFFLTQPVTTLSGAWGQLKAGGAAVERIQAVLELAVEPIALEPPRTGGRQGDAPYRVRHPAEERPEGRGAAAVAFQQVVFMYRPGLPAVLKDVTFTVPAGGLTAVVGPSGAGKTSLFALLERFYDASSGRVLVDGRDVRDWPLTELRRSIGYVEQEAAVLAGTLRENLTLGLAGVGDDQVREVIGLARLGDVVEALPGGLDGWIGHRGGTLSGGQRQRIAIGRALLRRPRLLLLDEATSALDATNEAALRDTLTAAAAATTVVVIAHRLSTVIDAHQIVVLEAGGVRAVGTHDELLRSDQTYRELATTQFLAAGAPEVLERAR</sequence>
<dbReference type="SMART" id="SM00382">
    <property type="entry name" value="AAA"/>
    <property type="match status" value="1"/>
</dbReference>
<keyword evidence="7 14" id="KW-0067">ATP-binding</keyword>
<feature type="transmembrane region" description="Helical" evidence="11">
    <location>
        <begin position="50"/>
        <end position="71"/>
    </location>
</feature>
<keyword evidence="8 11" id="KW-1133">Transmembrane helix</keyword>
<evidence type="ECO:0000313" key="14">
    <source>
        <dbReference type="EMBL" id="MBL7628081.1"/>
    </source>
</evidence>
<evidence type="ECO:0000256" key="7">
    <source>
        <dbReference type="ARBA" id="ARBA00022840"/>
    </source>
</evidence>
<dbReference type="SUPFAM" id="SSF90123">
    <property type="entry name" value="ABC transporter transmembrane region"/>
    <property type="match status" value="1"/>
</dbReference>
<protein>
    <submittedName>
        <fullName evidence="14">ABC transporter ATP-binding protein</fullName>
    </submittedName>
</protein>
<evidence type="ECO:0000256" key="6">
    <source>
        <dbReference type="ARBA" id="ARBA00022741"/>
    </source>
</evidence>
<evidence type="ECO:0000256" key="1">
    <source>
        <dbReference type="ARBA" id="ARBA00004429"/>
    </source>
</evidence>
<comment type="caution">
    <text evidence="14">The sequence shown here is derived from an EMBL/GenBank/DDBJ whole genome shotgun (WGS) entry which is preliminary data.</text>
</comment>
<evidence type="ECO:0000259" key="13">
    <source>
        <dbReference type="PROSITE" id="PS50929"/>
    </source>
</evidence>
<evidence type="ECO:0000313" key="15">
    <source>
        <dbReference type="Proteomes" id="UP000604475"/>
    </source>
</evidence>
<dbReference type="PANTHER" id="PTHR43394">
    <property type="entry name" value="ATP-DEPENDENT PERMEASE MDL1, MITOCHONDRIAL"/>
    <property type="match status" value="1"/>
</dbReference>
<evidence type="ECO:0000256" key="10">
    <source>
        <dbReference type="ARBA" id="ARBA00023455"/>
    </source>
</evidence>
<dbReference type="AlphaFoldDB" id="A0A937URR8"/>
<dbReference type="Pfam" id="PF00664">
    <property type="entry name" value="ABC_membrane"/>
    <property type="match status" value="1"/>
</dbReference>
<keyword evidence="3" id="KW-1003">Cell membrane</keyword>
<dbReference type="InterPro" id="IPR036640">
    <property type="entry name" value="ABC1_TM_sf"/>
</dbReference>